<protein>
    <submittedName>
        <fullName evidence="5">Aldolase</fullName>
    </submittedName>
</protein>
<dbReference type="Pfam" id="PF03328">
    <property type="entry name" value="HpcH_HpaI"/>
    <property type="match status" value="1"/>
</dbReference>
<evidence type="ECO:0000313" key="6">
    <source>
        <dbReference type="Proteomes" id="UP000662111"/>
    </source>
</evidence>
<gene>
    <name evidence="5" type="ORF">GCM10011509_34590</name>
</gene>
<evidence type="ECO:0000259" key="4">
    <source>
        <dbReference type="Pfam" id="PF03328"/>
    </source>
</evidence>
<keyword evidence="6" id="KW-1185">Reference proteome</keyword>
<organism evidence="5 6">
    <name type="scientific">Ornithinimicrobium pekingense</name>
    <dbReference type="NCBI Taxonomy" id="384677"/>
    <lineage>
        <taxon>Bacteria</taxon>
        <taxon>Bacillati</taxon>
        <taxon>Actinomycetota</taxon>
        <taxon>Actinomycetes</taxon>
        <taxon>Micrococcales</taxon>
        <taxon>Ornithinimicrobiaceae</taxon>
        <taxon>Ornithinimicrobium</taxon>
    </lineage>
</organism>
<sequence>MTPFSSPRGLWLTVLGPDALEALPLTGVGWLGVDLQHGVLEVRDLPGLLRVSPVPVLARAGSQDPAHLGRVLDTGVAGVIVPGVGSGEEAAALVSAVRLPPEGRRSTGLTRGVMVGGPQRPLLLPMVETAEGLAAVRDIAGCAGVDGVFVGPYDLSLSLGRPSVVDDELVAAVHRVVSTAREAGVLGGAFSGNRDLDGLLPDLDLVALDTDVTALRRGVADLFG</sequence>
<evidence type="ECO:0000313" key="5">
    <source>
        <dbReference type="EMBL" id="GGK83238.1"/>
    </source>
</evidence>
<keyword evidence="3" id="KW-0456">Lyase</keyword>
<evidence type="ECO:0000256" key="3">
    <source>
        <dbReference type="ARBA" id="ARBA00023239"/>
    </source>
</evidence>
<feature type="domain" description="HpcH/HpaI aldolase/citrate lyase" evidence="4">
    <location>
        <begin position="9"/>
        <end position="200"/>
    </location>
</feature>
<evidence type="ECO:0000256" key="1">
    <source>
        <dbReference type="ARBA" id="ARBA00005568"/>
    </source>
</evidence>
<dbReference type="EMBL" id="BMLB01000008">
    <property type="protein sequence ID" value="GGK83238.1"/>
    <property type="molecule type" value="Genomic_DNA"/>
</dbReference>
<dbReference type="SUPFAM" id="SSF51621">
    <property type="entry name" value="Phosphoenolpyruvate/pyruvate domain"/>
    <property type="match status" value="1"/>
</dbReference>
<proteinExistence type="inferred from homology"/>
<name>A0ABQ2FCF5_9MICO</name>
<dbReference type="PANTHER" id="PTHR30502:SF0">
    <property type="entry name" value="PHOSPHOENOLPYRUVATE CARBOXYLASE FAMILY PROTEIN"/>
    <property type="match status" value="1"/>
</dbReference>
<reference evidence="6" key="1">
    <citation type="journal article" date="2019" name="Int. J. Syst. Evol. Microbiol.">
        <title>The Global Catalogue of Microorganisms (GCM) 10K type strain sequencing project: providing services to taxonomists for standard genome sequencing and annotation.</title>
        <authorList>
            <consortium name="The Broad Institute Genomics Platform"/>
            <consortium name="The Broad Institute Genome Sequencing Center for Infectious Disease"/>
            <person name="Wu L."/>
            <person name="Ma J."/>
        </authorList>
    </citation>
    <scope>NUCLEOTIDE SEQUENCE [LARGE SCALE GENOMIC DNA]</scope>
    <source>
        <strain evidence="6">CGMCC 1.5362</strain>
    </source>
</reference>
<dbReference type="PANTHER" id="PTHR30502">
    <property type="entry name" value="2-KETO-3-DEOXY-L-RHAMNONATE ALDOLASE"/>
    <property type="match status" value="1"/>
</dbReference>
<dbReference type="Proteomes" id="UP000662111">
    <property type="component" value="Unassembled WGS sequence"/>
</dbReference>
<keyword evidence="2" id="KW-0479">Metal-binding</keyword>
<dbReference type="InterPro" id="IPR040442">
    <property type="entry name" value="Pyrv_kinase-like_dom_sf"/>
</dbReference>
<dbReference type="InterPro" id="IPR015813">
    <property type="entry name" value="Pyrv/PenolPyrv_kinase-like_dom"/>
</dbReference>
<comment type="caution">
    <text evidence="5">The sequence shown here is derived from an EMBL/GenBank/DDBJ whole genome shotgun (WGS) entry which is preliminary data.</text>
</comment>
<comment type="similarity">
    <text evidence="1">Belongs to the HpcH/HpaI aldolase family.</text>
</comment>
<dbReference type="RefSeq" id="WP_022919987.1">
    <property type="nucleotide sequence ID" value="NZ_BMLB01000008.1"/>
</dbReference>
<dbReference type="InterPro" id="IPR005000">
    <property type="entry name" value="Aldolase/citrate-lyase_domain"/>
</dbReference>
<dbReference type="Gene3D" id="3.20.20.60">
    <property type="entry name" value="Phosphoenolpyruvate-binding domains"/>
    <property type="match status" value="1"/>
</dbReference>
<evidence type="ECO:0000256" key="2">
    <source>
        <dbReference type="ARBA" id="ARBA00022723"/>
    </source>
</evidence>
<accession>A0ABQ2FCF5</accession>
<dbReference type="InterPro" id="IPR050251">
    <property type="entry name" value="HpcH-HpaI_aldolase"/>
</dbReference>